<organism evidence="1 2">
    <name type="scientific">Araneus ventricosus</name>
    <name type="common">Orbweaver spider</name>
    <name type="synonym">Epeira ventricosa</name>
    <dbReference type="NCBI Taxonomy" id="182803"/>
    <lineage>
        <taxon>Eukaryota</taxon>
        <taxon>Metazoa</taxon>
        <taxon>Ecdysozoa</taxon>
        <taxon>Arthropoda</taxon>
        <taxon>Chelicerata</taxon>
        <taxon>Arachnida</taxon>
        <taxon>Araneae</taxon>
        <taxon>Araneomorphae</taxon>
        <taxon>Entelegynae</taxon>
        <taxon>Araneoidea</taxon>
        <taxon>Araneidae</taxon>
        <taxon>Araneus</taxon>
    </lineage>
</organism>
<gene>
    <name evidence="1" type="ORF">AVEN_187904_1</name>
</gene>
<proteinExistence type="predicted"/>
<name>A0A4Y2CSI6_ARAVE</name>
<accession>A0A4Y2CSI6</accession>
<dbReference type="Proteomes" id="UP000499080">
    <property type="component" value="Unassembled WGS sequence"/>
</dbReference>
<reference evidence="1 2" key="1">
    <citation type="journal article" date="2019" name="Sci. Rep.">
        <title>Orb-weaving spider Araneus ventricosus genome elucidates the spidroin gene catalogue.</title>
        <authorList>
            <person name="Kono N."/>
            <person name="Nakamura H."/>
            <person name="Ohtoshi R."/>
            <person name="Moran D.A.P."/>
            <person name="Shinohara A."/>
            <person name="Yoshida Y."/>
            <person name="Fujiwara M."/>
            <person name="Mori M."/>
            <person name="Tomita M."/>
            <person name="Arakawa K."/>
        </authorList>
    </citation>
    <scope>NUCLEOTIDE SEQUENCE [LARGE SCALE GENOMIC DNA]</scope>
</reference>
<sequence>MGLRLSEKNRLWTSASTGVGHSRIHLCLPGANWDSEKEAADFDSDKEAADMGCDHHQMKFLAQHTLEKNR</sequence>
<keyword evidence="2" id="KW-1185">Reference proteome</keyword>
<evidence type="ECO:0000313" key="1">
    <source>
        <dbReference type="EMBL" id="GBM07370.1"/>
    </source>
</evidence>
<protein>
    <submittedName>
        <fullName evidence="1">Uncharacterized protein</fullName>
    </submittedName>
</protein>
<dbReference type="EMBL" id="BGPR01000241">
    <property type="protein sequence ID" value="GBM07370.1"/>
    <property type="molecule type" value="Genomic_DNA"/>
</dbReference>
<dbReference type="AlphaFoldDB" id="A0A4Y2CSI6"/>
<evidence type="ECO:0000313" key="2">
    <source>
        <dbReference type="Proteomes" id="UP000499080"/>
    </source>
</evidence>
<comment type="caution">
    <text evidence="1">The sequence shown here is derived from an EMBL/GenBank/DDBJ whole genome shotgun (WGS) entry which is preliminary data.</text>
</comment>